<protein>
    <recommendedName>
        <fullName evidence="3">Carboxylic ester hydrolase</fullName>
        <ecNumber evidence="3">3.1.1.-</ecNumber>
    </recommendedName>
</protein>
<dbReference type="InterPro" id="IPR019819">
    <property type="entry name" value="Carboxylesterase_B_CS"/>
</dbReference>
<dbReference type="Gene3D" id="3.40.50.1820">
    <property type="entry name" value="alpha/beta hydrolase"/>
    <property type="match status" value="1"/>
</dbReference>
<reference evidence="6" key="1">
    <citation type="journal article" date="2017" name="Nat. Commun.">
        <title>The North American bullfrog draft genome provides insight into hormonal regulation of long noncoding RNA.</title>
        <authorList>
            <person name="Hammond S.A."/>
            <person name="Warren R.L."/>
            <person name="Vandervalk B.P."/>
            <person name="Kucuk E."/>
            <person name="Khan H."/>
            <person name="Gibb E.A."/>
            <person name="Pandoh P."/>
            <person name="Kirk H."/>
            <person name="Zhao Y."/>
            <person name="Jones M."/>
            <person name="Mungall A.J."/>
            <person name="Coope R."/>
            <person name="Pleasance S."/>
            <person name="Moore R.A."/>
            <person name="Holt R.A."/>
            <person name="Round J.M."/>
            <person name="Ohora S."/>
            <person name="Walle B.V."/>
            <person name="Veldhoen N."/>
            <person name="Helbing C.C."/>
            <person name="Birol I."/>
        </authorList>
    </citation>
    <scope>NUCLEOTIDE SEQUENCE [LARGE SCALE GENOMIC DNA]</scope>
</reference>
<dbReference type="PANTHER" id="PTHR11559">
    <property type="entry name" value="CARBOXYLESTERASE"/>
    <property type="match status" value="1"/>
</dbReference>
<keyword evidence="6" id="KW-1185">Reference proteome</keyword>
<evidence type="ECO:0000256" key="2">
    <source>
        <dbReference type="ARBA" id="ARBA00022801"/>
    </source>
</evidence>
<keyword evidence="2 3" id="KW-0378">Hydrolase</keyword>
<evidence type="ECO:0000313" key="6">
    <source>
        <dbReference type="Proteomes" id="UP000228934"/>
    </source>
</evidence>
<accession>A0A2G9SKJ5</accession>
<evidence type="ECO:0000256" key="3">
    <source>
        <dbReference type="RuleBase" id="RU361235"/>
    </source>
</evidence>
<sequence>MENVKNRKGQGEIYCMRSSHGRPTPVNETRFDILVESLLKHNLHIETPPACDCPTETPPAYDVPESQTDAGNLKGLKEDEVLRSPLPVPVGHSRDRCLQEMGMMEGLTHYYKSTFKMPPPSEDCLYLNIYTPNDREKESKLPVMVFIHGGGLIIGGAYYDGSALSVYENVVVVSIQYRLGILGFFSTGDDKLPGNLGFIDQVAALHWVQENIADFGGDQHSVTIFGESAGGVSVSALVLSPLAKGLFHKAISESGFVTMSSLVVSKPEDLTIYQDLVAGLFGCSVSSVVECLKLKSEEDILSVAAKMVRHIPGCHFGYRRKIC</sequence>
<proteinExistence type="inferred from homology"/>
<dbReference type="InterPro" id="IPR019826">
    <property type="entry name" value="Carboxylesterase_B_AS"/>
</dbReference>
<dbReference type="EMBL" id="KV923022">
    <property type="protein sequence ID" value="PIO40670.1"/>
    <property type="molecule type" value="Genomic_DNA"/>
</dbReference>
<gene>
    <name evidence="5" type="ORF">AB205_0056290</name>
</gene>
<dbReference type="PROSITE" id="PS00122">
    <property type="entry name" value="CARBOXYLESTERASE_B_1"/>
    <property type="match status" value="1"/>
</dbReference>
<organism evidence="5 6">
    <name type="scientific">Aquarana catesbeiana</name>
    <name type="common">American bullfrog</name>
    <name type="synonym">Rana catesbeiana</name>
    <dbReference type="NCBI Taxonomy" id="8400"/>
    <lineage>
        <taxon>Eukaryota</taxon>
        <taxon>Metazoa</taxon>
        <taxon>Chordata</taxon>
        <taxon>Craniata</taxon>
        <taxon>Vertebrata</taxon>
        <taxon>Euteleostomi</taxon>
        <taxon>Amphibia</taxon>
        <taxon>Batrachia</taxon>
        <taxon>Anura</taxon>
        <taxon>Neobatrachia</taxon>
        <taxon>Ranoidea</taxon>
        <taxon>Ranidae</taxon>
        <taxon>Aquarana</taxon>
    </lineage>
</organism>
<dbReference type="OrthoDB" id="3200163at2759"/>
<dbReference type="InterPro" id="IPR029058">
    <property type="entry name" value="AB_hydrolase_fold"/>
</dbReference>
<comment type="similarity">
    <text evidence="1 3">Belongs to the type-B carboxylesterase/lipase family.</text>
</comment>
<dbReference type="InterPro" id="IPR050309">
    <property type="entry name" value="Type-B_Carboxylest/Lipase"/>
</dbReference>
<dbReference type="Proteomes" id="UP000228934">
    <property type="component" value="Unassembled WGS sequence"/>
</dbReference>
<dbReference type="EC" id="3.1.1.-" evidence="3"/>
<name>A0A2G9SKJ5_AQUCT</name>
<evidence type="ECO:0000313" key="5">
    <source>
        <dbReference type="EMBL" id="PIO40670.1"/>
    </source>
</evidence>
<evidence type="ECO:0000256" key="1">
    <source>
        <dbReference type="ARBA" id="ARBA00005964"/>
    </source>
</evidence>
<dbReference type="AlphaFoldDB" id="A0A2G9SKJ5"/>
<dbReference type="PROSITE" id="PS00941">
    <property type="entry name" value="CARBOXYLESTERASE_B_2"/>
    <property type="match status" value="1"/>
</dbReference>
<dbReference type="InterPro" id="IPR002018">
    <property type="entry name" value="CarbesteraseB"/>
</dbReference>
<dbReference type="SUPFAM" id="SSF53474">
    <property type="entry name" value="alpha/beta-Hydrolases"/>
    <property type="match status" value="1"/>
</dbReference>
<dbReference type="Pfam" id="PF00135">
    <property type="entry name" value="COesterase"/>
    <property type="match status" value="1"/>
</dbReference>
<feature type="domain" description="Carboxylesterase type B" evidence="4">
    <location>
        <begin position="94"/>
        <end position="308"/>
    </location>
</feature>
<evidence type="ECO:0000259" key="4">
    <source>
        <dbReference type="Pfam" id="PF00135"/>
    </source>
</evidence>
<dbReference type="GO" id="GO:0016787">
    <property type="term" value="F:hydrolase activity"/>
    <property type="evidence" value="ECO:0007669"/>
    <property type="project" value="UniProtKB-KW"/>
</dbReference>